<dbReference type="Gene3D" id="3.40.50.1000">
    <property type="entry name" value="HAD superfamily/HAD-like"/>
    <property type="match status" value="1"/>
</dbReference>
<dbReference type="AlphaFoldDB" id="M0LP98"/>
<gene>
    <name evidence="3" type="ORF">C444_00055</name>
</gene>
<dbReference type="CDD" id="cd07505">
    <property type="entry name" value="HAD_BPGM-like"/>
    <property type="match status" value="1"/>
</dbReference>
<evidence type="ECO:0000313" key="3">
    <source>
        <dbReference type="EMBL" id="EMA34928.1"/>
    </source>
</evidence>
<dbReference type="InterPro" id="IPR023198">
    <property type="entry name" value="PGP-like_dom2"/>
</dbReference>
<dbReference type="STRING" id="1227453.C444_00055"/>
<feature type="compositionally biased region" description="Polar residues" evidence="2">
    <location>
        <begin position="29"/>
        <end position="38"/>
    </location>
</feature>
<comment type="similarity">
    <text evidence="1">Belongs to the HAD-like hydrolase superfamily.</text>
</comment>
<dbReference type="Gene3D" id="1.10.150.240">
    <property type="entry name" value="Putative phosphatase, domain 2"/>
    <property type="match status" value="1"/>
</dbReference>
<dbReference type="PANTHER" id="PTHR43481:SF4">
    <property type="entry name" value="GLYCEROL-1-PHOSPHATE PHOSPHOHYDROLASE 1-RELATED"/>
    <property type="match status" value="1"/>
</dbReference>
<organism evidence="3 4">
    <name type="scientific">Haloarcula japonica (strain ATCC 49778 / DSM 6131 / JCM 7785 / NBRC 101032 / NCIMB 13157 / TR-1)</name>
    <dbReference type="NCBI Taxonomy" id="1227453"/>
    <lineage>
        <taxon>Archaea</taxon>
        <taxon>Methanobacteriati</taxon>
        <taxon>Methanobacteriota</taxon>
        <taxon>Stenosarchaea group</taxon>
        <taxon>Halobacteria</taxon>
        <taxon>Halobacteriales</taxon>
        <taxon>Haloarculaceae</taxon>
        <taxon>Haloarcula</taxon>
    </lineage>
</organism>
<evidence type="ECO:0000256" key="1">
    <source>
        <dbReference type="ARBA" id="ARBA00007958"/>
    </source>
</evidence>
<evidence type="ECO:0000256" key="2">
    <source>
        <dbReference type="SAM" id="MobiDB-lite"/>
    </source>
</evidence>
<dbReference type="InterPro" id="IPR023214">
    <property type="entry name" value="HAD_sf"/>
</dbReference>
<dbReference type="InterPro" id="IPR006439">
    <property type="entry name" value="HAD-SF_hydro_IA"/>
</dbReference>
<sequence>MTREHEIIAYVRDSQSAVADSDGIGISLPESQQPNQSPSDREAMSQPPAAVCFDMDGVLVQSEDHWVRAQRGEILPTAAPNDDIPLSAITGRNYREVYPDLDAEYDLEISREAFEGLFEKHGERIYGEEATFLDGAHELLDDLRDAGVALALTTSAPWAWIDVADKRFDLLSKFDVAISAGDIDGPGKPEPDIYERGAAELGVAPEDCWAVEDSTAGARAAVAAGMTTIGFRGDGDETDLSMVHEIADDAASLRQVLLGGV</sequence>
<dbReference type="Pfam" id="PF00702">
    <property type="entry name" value="Hydrolase"/>
    <property type="match status" value="1"/>
</dbReference>
<dbReference type="SFLD" id="SFLDG01129">
    <property type="entry name" value="C1.5:_HAD__Beta-PGM__Phosphata"/>
    <property type="match status" value="1"/>
</dbReference>
<dbReference type="NCBIfam" id="TIGR01509">
    <property type="entry name" value="HAD-SF-IA-v3"/>
    <property type="match status" value="1"/>
</dbReference>
<dbReference type="Proteomes" id="UP000011524">
    <property type="component" value="Unassembled WGS sequence"/>
</dbReference>
<dbReference type="GO" id="GO:0050308">
    <property type="term" value="F:sugar-phosphatase activity"/>
    <property type="evidence" value="ECO:0007669"/>
    <property type="project" value="TreeGrafter"/>
</dbReference>
<keyword evidence="4" id="KW-1185">Reference proteome</keyword>
<dbReference type="SFLD" id="SFLDS00003">
    <property type="entry name" value="Haloacid_Dehalogenase"/>
    <property type="match status" value="1"/>
</dbReference>
<name>M0LP98_HALJT</name>
<dbReference type="InterPro" id="IPR051806">
    <property type="entry name" value="HAD-like_SPP"/>
</dbReference>
<reference evidence="3 4" key="1">
    <citation type="journal article" date="2014" name="PLoS Genet.">
        <title>Phylogenetically driven sequencing of extremely halophilic archaea reveals strategies for static and dynamic osmo-response.</title>
        <authorList>
            <person name="Becker E.A."/>
            <person name="Seitzer P.M."/>
            <person name="Tritt A."/>
            <person name="Larsen D."/>
            <person name="Krusor M."/>
            <person name="Yao A.I."/>
            <person name="Wu D."/>
            <person name="Madern D."/>
            <person name="Eisen J.A."/>
            <person name="Darling A.E."/>
            <person name="Facciotti M.T."/>
        </authorList>
    </citation>
    <scope>NUCLEOTIDE SEQUENCE [LARGE SCALE GENOMIC DNA]</scope>
    <source>
        <strain evidence="4">ATCC 49778 / DSM 6131 / JCM 7785 / NBRC 101032 / NCIMB 13157 / TR-1</strain>
    </source>
</reference>
<dbReference type="PATRIC" id="fig|1227453.3.peg.11"/>
<dbReference type="PANTHER" id="PTHR43481">
    <property type="entry name" value="FRUCTOSE-1-PHOSPHATE PHOSPHATASE"/>
    <property type="match status" value="1"/>
</dbReference>
<dbReference type="EMBL" id="AOLY01000002">
    <property type="protein sequence ID" value="EMA34928.1"/>
    <property type="molecule type" value="Genomic_DNA"/>
</dbReference>
<feature type="region of interest" description="Disordered" evidence="2">
    <location>
        <begin position="15"/>
        <end position="46"/>
    </location>
</feature>
<protein>
    <submittedName>
        <fullName evidence="3">Haloacid dehalogenase</fullName>
    </submittedName>
</protein>
<dbReference type="SUPFAM" id="SSF56784">
    <property type="entry name" value="HAD-like"/>
    <property type="match status" value="1"/>
</dbReference>
<accession>M0LP98</accession>
<dbReference type="eggNOG" id="arCOG02293">
    <property type="taxonomic scope" value="Archaea"/>
</dbReference>
<dbReference type="InterPro" id="IPR036412">
    <property type="entry name" value="HAD-like_sf"/>
</dbReference>
<proteinExistence type="inferred from homology"/>
<evidence type="ECO:0000313" key="4">
    <source>
        <dbReference type="Proteomes" id="UP000011524"/>
    </source>
</evidence>
<comment type="caution">
    <text evidence="3">The sequence shown here is derived from an EMBL/GenBank/DDBJ whole genome shotgun (WGS) entry which is preliminary data.</text>
</comment>